<name>A0A445DQ41_ARAHY</name>
<evidence type="ECO:0000313" key="1">
    <source>
        <dbReference type="EMBL" id="RYR65295.1"/>
    </source>
</evidence>
<dbReference type="EMBL" id="SDMP01000003">
    <property type="protein sequence ID" value="RYR65295.1"/>
    <property type="molecule type" value="Genomic_DNA"/>
</dbReference>
<dbReference type="Proteomes" id="UP000289738">
    <property type="component" value="Chromosome A03"/>
</dbReference>
<dbReference type="AlphaFoldDB" id="A0A445DQ41"/>
<comment type="caution">
    <text evidence="1">The sequence shown here is derived from an EMBL/GenBank/DDBJ whole genome shotgun (WGS) entry which is preliminary data.</text>
</comment>
<evidence type="ECO:0008006" key="3">
    <source>
        <dbReference type="Google" id="ProtNLM"/>
    </source>
</evidence>
<keyword evidence="2" id="KW-1185">Reference proteome</keyword>
<organism evidence="1 2">
    <name type="scientific">Arachis hypogaea</name>
    <name type="common">Peanut</name>
    <dbReference type="NCBI Taxonomy" id="3818"/>
    <lineage>
        <taxon>Eukaryota</taxon>
        <taxon>Viridiplantae</taxon>
        <taxon>Streptophyta</taxon>
        <taxon>Embryophyta</taxon>
        <taxon>Tracheophyta</taxon>
        <taxon>Spermatophyta</taxon>
        <taxon>Magnoliopsida</taxon>
        <taxon>eudicotyledons</taxon>
        <taxon>Gunneridae</taxon>
        <taxon>Pentapetalae</taxon>
        <taxon>rosids</taxon>
        <taxon>fabids</taxon>
        <taxon>Fabales</taxon>
        <taxon>Fabaceae</taxon>
        <taxon>Papilionoideae</taxon>
        <taxon>50 kb inversion clade</taxon>
        <taxon>dalbergioids sensu lato</taxon>
        <taxon>Dalbergieae</taxon>
        <taxon>Pterocarpus clade</taxon>
        <taxon>Arachis</taxon>
    </lineage>
</organism>
<proteinExistence type="predicted"/>
<evidence type="ECO:0000313" key="2">
    <source>
        <dbReference type="Proteomes" id="UP000289738"/>
    </source>
</evidence>
<sequence>MSCGFGYDDVNGKYKFLAVVKTKYGHLVSNWRSLINSQQRDPDDNITIIPVIGVLRNCLSLCFDHKKTHWAVWLRNNQSWTQFAMIPHHPEITNRFGVASLRILYVSDDDVLVLEKGQNPGLFLYYLKDGRVAFPMIHSFSDDSVGMPMSEQIGPRTLLVYYPSLLSPIHL</sequence>
<accession>A0A445DQ41</accession>
<reference evidence="1 2" key="1">
    <citation type="submission" date="2019-01" db="EMBL/GenBank/DDBJ databases">
        <title>Sequencing of cultivated peanut Arachis hypogaea provides insights into genome evolution and oil improvement.</title>
        <authorList>
            <person name="Chen X."/>
        </authorList>
    </citation>
    <scope>NUCLEOTIDE SEQUENCE [LARGE SCALE GENOMIC DNA]</scope>
    <source>
        <strain evidence="2">cv. Fuhuasheng</strain>
        <tissue evidence="1">Leaves</tissue>
    </source>
</reference>
<protein>
    <recommendedName>
        <fullName evidence="3">F-box associated domain-containing protein</fullName>
    </recommendedName>
</protein>
<gene>
    <name evidence="1" type="ORF">Ahy_A03g011234</name>
</gene>